<gene>
    <name evidence="1" type="ORF">ACFOEN_06740</name>
</gene>
<sequence>MSAASAAAQHGVRRCLALDALGLLMVDDLRAAVESVLQSGRLVPDSLDLYRDAPWAPDELGRWLTQLATLTGTARPEPQVIGHWLACRGLAALDESVDVAAVLIGVLRHLDDLDANPLAPVRLKDRLQLGSLLYLGYALADLADVQQADDAMAELEARARAEAGAWLAAHPLPAERDLGPLPLGRIGFVSPV</sequence>
<reference evidence="2" key="1">
    <citation type="journal article" date="2019" name="Int. J. Syst. Evol. Microbiol.">
        <title>The Global Catalogue of Microorganisms (GCM) 10K type strain sequencing project: providing services to taxonomists for standard genome sequencing and annotation.</title>
        <authorList>
            <consortium name="The Broad Institute Genomics Platform"/>
            <consortium name="The Broad Institute Genome Sequencing Center for Infectious Disease"/>
            <person name="Wu L."/>
            <person name="Ma J."/>
        </authorList>
    </citation>
    <scope>NUCLEOTIDE SEQUENCE [LARGE SCALE GENOMIC DNA]</scope>
    <source>
        <strain evidence="2">KCTC 52168</strain>
    </source>
</reference>
<dbReference type="RefSeq" id="WP_377302258.1">
    <property type="nucleotide sequence ID" value="NZ_CP180191.1"/>
</dbReference>
<comment type="caution">
    <text evidence="1">The sequence shown here is derived from an EMBL/GenBank/DDBJ whole genome shotgun (WGS) entry which is preliminary data.</text>
</comment>
<evidence type="ECO:0000313" key="1">
    <source>
        <dbReference type="EMBL" id="MFC3147333.1"/>
    </source>
</evidence>
<dbReference type="Proteomes" id="UP001595556">
    <property type="component" value="Unassembled WGS sequence"/>
</dbReference>
<protein>
    <submittedName>
        <fullName evidence="1">Uncharacterized protein</fullName>
    </submittedName>
</protein>
<evidence type="ECO:0000313" key="2">
    <source>
        <dbReference type="Proteomes" id="UP001595556"/>
    </source>
</evidence>
<name>A0ABV7H0B5_9BURK</name>
<keyword evidence="2" id="KW-1185">Reference proteome</keyword>
<accession>A0ABV7H0B5</accession>
<organism evidence="1 2">
    <name type="scientific">Piscinibacterium candidicorallinum</name>
    <dbReference type="NCBI Taxonomy" id="1793872"/>
    <lineage>
        <taxon>Bacteria</taxon>
        <taxon>Pseudomonadati</taxon>
        <taxon>Pseudomonadota</taxon>
        <taxon>Betaproteobacteria</taxon>
        <taxon>Burkholderiales</taxon>
        <taxon>Piscinibacterium</taxon>
    </lineage>
</organism>
<proteinExistence type="predicted"/>
<dbReference type="EMBL" id="JBHRTI010000003">
    <property type="protein sequence ID" value="MFC3147333.1"/>
    <property type="molecule type" value="Genomic_DNA"/>
</dbReference>